<proteinExistence type="predicted"/>
<evidence type="ECO:0008006" key="4">
    <source>
        <dbReference type="Google" id="ProtNLM"/>
    </source>
</evidence>
<feature type="non-terminal residue" evidence="2">
    <location>
        <position position="1015"/>
    </location>
</feature>
<accession>A0ABN9Y5K3</accession>
<evidence type="ECO:0000313" key="2">
    <source>
        <dbReference type="EMBL" id="CAK0907823.1"/>
    </source>
</evidence>
<sequence>MGAAIDDHAPRLEALYAKRLLAFGGRKSKKPPTPVIRTNDDGEPLTEKSEIADHVLAFYGKVEQAIATDADGVAADYNKRTRHAGPGPKIQNIIPKHQLTSQLAAAKRGRRGGPDQLTDDMSRASPEGMARLLHPVLVKTHFESTEPIAAKGGYSAYFRKGQGAMELQKSYRGILLNNTIGKMHSTFLRPRVKGLLPELLEATQCGARPKVATDFITHTSLAFISDCQRRSRSCSITSLDLREAFHSVIREFCMQLPTTADELNELIERIDIPDFTRPALKERLQQPAYNNQHIDDEHLCHIIADHHTSNWVTAKSARHYQLPRTSTRSALRNMSLVDDLTDYSSTAKANDLINATALAAARLCTAAFQHGLKPHPEKTKAILMHYGAGAKKEKQRIAKEGITYLELDRLAIKEQLVTQQKARPLEKQILRRKKLSKKAKVKYAHSCSTSSLTYNHHVWNDLTRKDLRHISAKYMGPYRVAASLPKTNSPDLHISEAEAIAKTGVPDFIAHQSIARLRYLPKLLSNAPAVLLQLLDGQRQRKGTWSRQLKKDFDFRRTYLPKERWPSQTQHDRDIINWARQKPKRFTNAVKAASKAYILHTRDQAQGAKLQKDIWMTSADHTTEVTDLCDDTNNQKYVCYACGRVASRQGMLIHMGRDHPVHEDPRFWATGTACRCCQTEHHSLPRLIKHLPVAHRCRKSWHAWHTQTMEPLTEQQIADTLAAIAEATNANKKQGRHPTFSDKPAYPCDVTPLPLLETSPVLPKAFARLEPSPSRPPASSPAEPAKRQETVFITDRPRQAADLQQIMASNGITSISGLDYTQIVIPSGGHTSELPTVLRRAQRRIPHGEVAAIDVEFPRRTWYLHDATDILGSRASKRRTPAPWGTPQVSETIADEIFAANNVTREVLRMIFMATATKVPFVAAISAESITRQTPEYRYIANLATVYETPTNHYDPGTIQILDNGARDDLRNTMHTANEEEIDLTIADLLDGNIVARWGLRTATVAPASPNLNTN</sequence>
<feature type="region of interest" description="Disordered" evidence="1">
    <location>
        <begin position="767"/>
        <end position="791"/>
    </location>
</feature>
<keyword evidence="3" id="KW-1185">Reference proteome</keyword>
<comment type="caution">
    <text evidence="2">The sequence shown here is derived from an EMBL/GenBank/DDBJ whole genome shotgun (WGS) entry which is preliminary data.</text>
</comment>
<dbReference type="EMBL" id="CAUYUJ010021923">
    <property type="protein sequence ID" value="CAK0907823.1"/>
    <property type="molecule type" value="Genomic_DNA"/>
</dbReference>
<evidence type="ECO:0000313" key="3">
    <source>
        <dbReference type="Proteomes" id="UP001189429"/>
    </source>
</evidence>
<evidence type="ECO:0000256" key="1">
    <source>
        <dbReference type="SAM" id="MobiDB-lite"/>
    </source>
</evidence>
<organism evidence="2 3">
    <name type="scientific">Prorocentrum cordatum</name>
    <dbReference type="NCBI Taxonomy" id="2364126"/>
    <lineage>
        <taxon>Eukaryota</taxon>
        <taxon>Sar</taxon>
        <taxon>Alveolata</taxon>
        <taxon>Dinophyceae</taxon>
        <taxon>Prorocentrales</taxon>
        <taxon>Prorocentraceae</taxon>
        <taxon>Prorocentrum</taxon>
    </lineage>
</organism>
<dbReference type="Proteomes" id="UP001189429">
    <property type="component" value="Unassembled WGS sequence"/>
</dbReference>
<name>A0ABN9Y5K3_9DINO</name>
<reference evidence="2" key="1">
    <citation type="submission" date="2023-10" db="EMBL/GenBank/DDBJ databases">
        <authorList>
            <person name="Chen Y."/>
            <person name="Shah S."/>
            <person name="Dougan E. K."/>
            <person name="Thang M."/>
            <person name="Chan C."/>
        </authorList>
    </citation>
    <scope>NUCLEOTIDE SEQUENCE [LARGE SCALE GENOMIC DNA]</scope>
</reference>
<gene>
    <name evidence="2" type="ORF">PCOR1329_LOCUS82709</name>
</gene>
<protein>
    <recommendedName>
        <fullName evidence="4">C2H2-type domain-containing protein</fullName>
    </recommendedName>
</protein>